<dbReference type="Proteomes" id="UP000321497">
    <property type="component" value="Unassembled WGS sequence"/>
</dbReference>
<dbReference type="AlphaFoldDB" id="A0A5C6YVG7"/>
<proteinExistence type="predicted"/>
<dbReference type="PROSITE" id="PS51257">
    <property type="entry name" value="PROKAR_LIPOPROTEIN"/>
    <property type="match status" value="1"/>
</dbReference>
<gene>
    <name evidence="1" type="ORF">ESU54_15895</name>
</gene>
<name>A0A5C6YVG7_9FLAO</name>
<accession>A0A5C6YVG7</accession>
<organism evidence="1 2">
    <name type="scientific">Aequorivita antarctica</name>
    <dbReference type="NCBI Taxonomy" id="153266"/>
    <lineage>
        <taxon>Bacteria</taxon>
        <taxon>Pseudomonadati</taxon>
        <taxon>Bacteroidota</taxon>
        <taxon>Flavobacteriia</taxon>
        <taxon>Flavobacteriales</taxon>
        <taxon>Flavobacteriaceae</taxon>
        <taxon>Aequorivita</taxon>
    </lineage>
</organism>
<sequence length="185" mass="20997">MLSTFKYSLTILSIALWLACKNSTENKTISSQKNNQITCTDITCQETYTGPEFTNGSDVAHQFSNKMSEKVGEQLKQLYNEEKYSKVDFQNIKMSTKGMGSGMVEYSLYIPFKSVEEPCKAYTSFDHVGGWNHTPALASRKAQLTTLLLEGESLEISELKTTPEGLQEYWIQWKSKELQSDCIQK</sequence>
<protein>
    <recommendedName>
        <fullName evidence="3">Lipoprotein</fullName>
    </recommendedName>
</protein>
<evidence type="ECO:0008006" key="3">
    <source>
        <dbReference type="Google" id="ProtNLM"/>
    </source>
</evidence>
<evidence type="ECO:0000313" key="1">
    <source>
        <dbReference type="EMBL" id="TXD71614.1"/>
    </source>
</evidence>
<keyword evidence="2" id="KW-1185">Reference proteome</keyword>
<comment type="caution">
    <text evidence="1">The sequence shown here is derived from an EMBL/GenBank/DDBJ whole genome shotgun (WGS) entry which is preliminary data.</text>
</comment>
<dbReference type="OrthoDB" id="1432196at2"/>
<evidence type="ECO:0000313" key="2">
    <source>
        <dbReference type="Proteomes" id="UP000321497"/>
    </source>
</evidence>
<dbReference type="RefSeq" id="WP_111845517.1">
    <property type="nucleotide sequence ID" value="NZ_UEGI01000019.1"/>
</dbReference>
<dbReference type="EMBL" id="VORT01000015">
    <property type="protein sequence ID" value="TXD71614.1"/>
    <property type="molecule type" value="Genomic_DNA"/>
</dbReference>
<reference evidence="1 2" key="1">
    <citation type="submission" date="2019-08" db="EMBL/GenBank/DDBJ databases">
        <title>Genome of Aequorivita antarctica SW49 (type strain).</title>
        <authorList>
            <person name="Bowman J.P."/>
        </authorList>
    </citation>
    <scope>NUCLEOTIDE SEQUENCE [LARGE SCALE GENOMIC DNA]</scope>
    <source>
        <strain evidence="1 2">SW49</strain>
    </source>
</reference>